<sequence length="145" mass="16694">MKIVTNLLKICIWLYEKAIPHADPQSIFSVMAGVMRRCQTRVGRGTVPRLEVLWCLPGFLRKALLSEKLAKQFKLRSSVLKLLLAFTSAQMACEWRQLLCGLGEDTFDAVLAMWEERPSPRQTHWLEYMTLMVVLHHPQQGMNPV</sequence>
<dbReference type="OrthoDB" id="381190at2759"/>
<comment type="caution">
    <text evidence="1">The sequence shown here is derived from an EMBL/GenBank/DDBJ whole genome shotgun (WGS) entry which is preliminary data.</text>
</comment>
<evidence type="ECO:0000313" key="2">
    <source>
        <dbReference type="Proteomes" id="UP000770661"/>
    </source>
</evidence>
<accession>A0A8J4Y6W1</accession>
<name>A0A8J4Y6W1_CHIOP</name>
<keyword evidence="2" id="KW-1185">Reference proteome</keyword>
<gene>
    <name evidence="1" type="ORF">GWK47_052606</name>
</gene>
<dbReference type="AlphaFoldDB" id="A0A8J4Y6W1"/>
<dbReference type="EMBL" id="JACEEZ010016228">
    <property type="protein sequence ID" value="KAG0718326.1"/>
    <property type="molecule type" value="Genomic_DNA"/>
</dbReference>
<proteinExistence type="predicted"/>
<organism evidence="1 2">
    <name type="scientific">Chionoecetes opilio</name>
    <name type="common">Atlantic snow crab</name>
    <name type="synonym">Cancer opilio</name>
    <dbReference type="NCBI Taxonomy" id="41210"/>
    <lineage>
        <taxon>Eukaryota</taxon>
        <taxon>Metazoa</taxon>
        <taxon>Ecdysozoa</taxon>
        <taxon>Arthropoda</taxon>
        <taxon>Crustacea</taxon>
        <taxon>Multicrustacea</taxon>
        <taxon>Malacostraca</taxon>
        <taxon>Eumalacostraca</taxon>
        <taxon>Eucarida</taxon>
        <taxon>Decapoda</taxon>
        <taxon>Pleocyemata</taxon>
        <taxon>Brachyura</taxon>
        <taxon>Eubrachyura</taxon>
        <taxon>Majoidea</taxon>
        <taxon>Majidae</taxon>
        <taxon>Chionoecetes</taxon>
    </lineage>
</organism>
<evidence type="ECO:0000313" key="1">
    <source>
        <dbReference type="EMBL" id="KAG0718326.1"/>
    </source>
</evidence>
<dbReference type="Proteomes" id="UP000770661">
    <property type="component" value="Unassembled WGS sequence"/>
</dbReference>
<reference evidence="1" key="1">
    <citation type="submission" date="2020-07" db="EMBL/GenBank/DDBJ databases">
        <title>The High-quality genome of the commercially important snow crab, Chionoecetes opilio.</title>
        <authorList>
            <person name="Jeong J.-H."/>
            <person name="Ryu S."/>
        </authorList>
    </citation>
    <scope>NUCLEOTIDE SEQUENCE</scope>
    <source>
        <strain evidence="1">MADBK_172401_WGS</strain>
        <tissue evidence="1">Digestive gland</tissue>
    </source>
</reference>
<protein>
    <submittedName>
        <fullName evidence="1">Uncharacterized protein</fullName>
    </submittedName>
</protein>